<sequence>MVNPKDSFNIFLTRFCVHILYKATSALGPGSGSAQDPLTSVDKFQPRLLEPALSYCRTMYPPLPITHRTTSLSQVKRWLPSSIMSARNLRKIPSCSSSCSFQHHNFCCNYLSLPNGNRKAKGKQGRTPTSLLPEPVDLVQFQPPTVSESEWAKMLFKAVSAHVTSGDKPMT</sequence>
<dbReference type="EMBL" id="ML178846">
    <property type="protein sequence ID" value="TFK97595.1"/>
    <property type="molecule type" value="Genomic_DNA"/>
</dbReference>
<dbReference type="Proteomes" id="UP000305067">
    <property type="component" value="Unassembled WGS sequence"/>
</dbReference>
<proteinExistence type="predicted"/>
<protein>
    <submittedName>
        <fullName evidence="1">Uncharacterized protein</fullName>
    </submittedName>
</protein>
<name>A0A5C3Q683_9AGAR</name>
<dbReference type="AlphaFoldDB" id="A0A5C3Q683"/>
<organism evidence="1 2">
    <name type="scientific">Pterulicium gracile</name>
    <dbReference type="NCBI Taxonomy" id="1884261"/>
    <lineage>
        <taxon>Eukaryota</taxon>
        <taxon>Fungi</taxon>
        <taxon>Dikarya</taxon>
        <taxon>Basidiomycota</taxon>
        <taxon>Agaricomycotina</taxon>
        <taxon>Agaricomycetes</taxon>
        <taxon>Agaricomycetidae</taxon>
        <taxon>Agaricales</taxon>
        <taxon>Pleurotineae</taxon>
        <taxon>Pterulaceae</taxon>
        <taxon>Pterulicium</taxon>
    </lineage>
</organism>
<reference evidence="1 2" key="1">
    <citation type="journal article" date="2019" name="Nat. Ecol. Evol.">
        <title>Megaphylogeny resolves global patterns of mushroom evolution.</title>
        <authorList>
            <person name="Varga T."/>
            <person name="Krizsan K."/>
            <person name="Foldi C."/>
            <person name="Dima B."/>
            <person name="Sanchez-Garcia M."/>
            <person name="Sanchez-Ramirez S."/>
            <person name="Szollosi G.J."/>
            <person name="Szarkandi J.G."/>
            <person name="Papp V."/>
            <person name="Albert L."/>
            <person name="Andreopoulos W."/>
            <person name="Angelini C."/>
            <person name="Antonin V."/>
            <person name="Barry K.W."/>
            <person name="Bougher N.L."/>
            <person name="Buchanan P."/>
            <person name="Buyck B."/>
            <person name="Bense V."/>
            <person name="Catcheside P."/>
            <person name="Chovatia M."/>
            <person name="Cooper J."/>
            <person name="Damon W."/>
            <person name="Desjardin D."/>
            <person name="Finy P."/>
            <person name="Geml J."/>
            <person name="Haridas S."/>
            <person name="Hughes K."/>
            <person name="Justo A."/>
            <person name="Karasinski D."/>
            <person name="Kautmanova I."/>
            <person name="Kiss B."/>
            <person name="Kocsube S."/>
            <person name="Kotiranta H."/>
            <person name="LaButti K.M."/>
            <person name="Lechner B.E."/>
            <person name="Liimatainen K."/>
            <person name="Lipzen A."/>
            <person name="Lukacs Z."/>
            <person name="Mihaltcheva S."/>
            <person name="Morgado L.N."/>
            <person name="Niskanen T."/>
            <person name="Noordeloos M.E."/>
            <person name="Ohm R.A."/>
            <person name="Ortiz-Santana B."/>
            <person name="Ovrebo C."/>
            <person name="Racz N."/>
            <person name="Riley R."/>
            <person name="Savchenko A."/>
            <person name="Shiryaev A."/>
            <person name="Soop K."/>
            <person name="Spirin V."/>
            <person name="Szebenyi C."/>
            <person name="Tomsovsky M."/>
            <person name="Tulloss R.E."/>
            <person name="Uehling J."/>
            <person name="Grigoriev I.V."/>
            <person name="Vagvolgyi C."/>
            <person name="Papp T."/>
            <person name="Martin F.M."/>
            <person name="Miettinen O."/>
            <person name="Hibbett D.S."/>
            <person name="Nagy L.G."/>
        </authorList>
    </citation>
    <scope>NUCLEOTIDE SEQUENCE [LARGE SCALE GENOMIC DNA]</scope>
    <source>
        <strain evidence="1 2">CBS 309.79</strain>
    </source>
</reference>
<evidence type="ECO:0000313" key="1">
    <source>
        <dbReference type="EMBL" id="TFK97595.1"/>
    </source>
</evidence>
<gene>
    <name evidence="1" type="ORF">BDV98DRAFT_260277</name>
</gene>
<accession>A0A5C3Q683</accession>
<keyword evidence="2" id="KW-1185">Reference proteome</keyword>
<evidence type="ECO:0000313" key="2">
    <source>
        <dbReference type="Proteomes" id="UP000305067"/>
    </source>
</evidence>